<evidence type="ECO:0000256" key="2">
    <source>
        <dbReference type="ARBA" id="ARBA00002564"/>
    </source>
</evidence>
<evidence type="ECO:0000256" key="8">
    <source>
        <dbReference type="ARBA" id="ARBA00022833"/>
    </source>
</evidence>
<evidence type="ECO:0000256" key="10">
    <source>
        <dbReference type="PIRSR" id="PIRSR001480-1"/>
    </source>
</evidence>
<dbReference type="Pfam" id="PF01238">
    <property type="entry name" value="PMI_typeI_C"/>
    <property type="match status" value="1"/>
</dbReference>
<dbReference type="PROSITE" id="PS00966">
    <property type="entry name" value="PMI_I_2"/>
    <property type="match status" value="1"/>
</dbReference>
<comment type="similarity">
    <text evidence="4 13">Belongs to the mannose-6-phosphate isomerase type 1 family.</text>
</comment>
<dbReference type="PIRSF" id="PIRSF001480">
    <property type="entry name" value="Mannose-6-phosphate_isomerase"/>
    <property type="match status" value="1"/>
</dbReference>
<dbReference type="Gene3D" id="1.10.441.10">
    <property type="entry name" value="Phosphomannose Isomerase, domain 2"/>
    <property type="match status" value="1"/>
</dbReference>
<reference evidence="19" key="1">
    <citation type="submission" date="2017-03" db="EMBL/GenBank/DDBJ databases">
        <authorList>
            <person name="Sharma R."/>
            <person name="Thines M."/>
        </authorList>
    </citation>
    <scope>NUCLEOTIDE SEQUENCE [LARGE SCALE GENOMIC DNA]</scope>
</reference>
<evidence type="ECO:0000313" key="18">
    <source>
        <dbReference type="EMBL" id="SLM39682.1"/>
    </source>
</evidence>
<keyword evidence="9 12" id="KW-0413">Isomerase</keyword>
<dbReference type="InterPro" id="IPR001250">
    <property type="entry name" value="Man6P_Isoase-1"/>
</dbReference>
<comment type="pathway">
    <text evidence="3 14">Nucleotide-sugar biosynthesis; GDP-alpha-D-mannose biosynthesis; alpha-D-mannose 1-phosphate from D-fructose 6-phosphate: step 1/2.</text>
</comment>
<dbReference type="Proteomes" id="UP000192927">
    <property type="component" value="Unassembled WGS sequence"/>
</dbReference>
<dbReference type="GO" id="GO:0005975">
    <property type="term" value="P:carbohydrate metabolic process"/>
    <property type="evidence" value="ECO:0007669"/>
    <property type="project" value="InterPro"/>
</dbReference>
<protein>
    <recommendedName>
        <fullName evidence="6 12">Mannose-6-phosphate isomerase</fullName>
        <ecNumber evidence="5 12">5.3.1.8</ecNumber>
    </recommendedName>
</protein>
<feature type="domain" description="Phosphomannose isomerase type I C-terminal" evidence="15">
    <location>
        <begin position="356"/>
        <end position="403"/>
    </location>
</feature>
<evidence type="ECO:0000256" key="7">
    <source>
        <dbReference type="ARBA" id="ARBA00022723"/>
    </source>
</evidence>
<dbReference type="InterPro" id="IPR016305">
    <property type="entry name" value="Mannose-6-P_Isomerase"/>
</dbReference>
<dbReference type="FunFam" id="1.10.441.10:FF:000001">
    <property type="entry name" value="Mannose-6-phosphate isomerase"/>
    <property type="match status" value="1"/>
</dbReference>
<evidence type="ECO:0000259" key="17">
    <source>
        <dbReference type="Pfam" id="PF20512"/>
    </source>
</evidence>
<keyword evidence="7 11" id="KW-0479">Metal-binding</keyword>
<dbReference type="GO" id="GO:0005829">
    <property type="term" value="C:cytosol"/>
    <property type="evidence" value="ECO:0007669"/>
    <property type="project" value="TreeGrafter"/>
</dbReference>
<dbReference type="InterPro" id="IPR011051">
    <property type="entry name" value="RmlC_Cupin_sf"/>
</dbReference>
<dbReference type="InterPro" id="IPR046456">
    <property type="entry name" value="PMI_typeI_C"/>
</dbReference>
<feature type="domain" description="Phosphomannose isomerase type I catalytic" evidence="16">
    <location>
        <begin position="5"/>
        <end position="151"/>
    </location>
</feature>
<dbReference type="InterPro" id="IPR046457">
    <property type="entry name" value="PMI_typeI_cat"/>
</dbReference>
<dbReference type="EMBL" id="FWEW01003537">
    <property type="protein sequence ID" value="SLM39682.1"/>
    <property type="molecule type" value="Genomic_DNA"/>
</dbReference>
<dbReference type="Pfam" id="PF20511">
    <property type="entry name" value="PMI_typeI_cat"/>
    <property type="match status" value="1"/>
</dbReference>
<keyword evidence="8 11" id="KW-0862">Zinc</keyword>
<keyword evidence="19" id="KW-1185">Reference proteome</keyword>
<accession>A0A1W5D9S3</accession>
<sequence length="453" mass="49504">MQVPLLRLQCGVNSYEWGKVGKESAAAKFATATPSNDFSIEEEKPYAELWMGTHPSLPSKDVETKRTLLDLVQDNKALMSTEISKRYGDKLPFLFKVLSIRKALSIQAHPNKKLAEELHQKDSKNYPDDNHKPEMTIAITPFDGLCGFRPLKEISHFLSTVPSLRKLVSDSAAKEFEDSVKGHETSDGEEEVKKNKKALQSLFSTLMNTDKETIVSAAKDLVTSAKKDGEDFAGGGGPSNGGKELADLVVRLNSQFEGDIGLFVLFFLNYVKLEMGEGMFLKADDIHAYLSGDIIECMASSDNVVRAGFTPKYQDIPTLTSMLTYSYSPPSEQKMSPTDYPYCTLNQTAYSSSSSAILYDPPIEEFSVVKTELKRSGARATFEGIEGPSIIICTSGGGTISVGPKTEGIQTGYVFFVGATAECVLESKGEDDFTTFKAFCELSGKESANGAKM</sequence>
<proteinExistence type="inferred from homology"/>
<dbReference type="Pfam" id="PF20512">
    <property type="entry name" value="PMI_typeI_hel"/>
    <property type="match status" value="1"/>
</dbReference>
<evidence type="ECO:0000313" key="19">
    <source>
        <dbReference type="Proteomes" id="UP000192927"/>
    </source>
</evidence>
<dbReference type="GO" id="GO:0008270">
    <property type="term" value="F:zinc ion binding"/>
    <property type="evidence" value="ECO:0007669"/>
    <property type="project" value="InterPro"/>
</dbReference>
<evidence type="ECO:0000256" key="1">
    <source>
        <dbReference type="ARBA" id="ARBA00000757"/>
    </source>
</evidence>
<evidence type="ECO:0000259" key="16">
    <source>
        <dbReference type="Pfam" id="PF20511"/>
    </source>
</evidence>
<feature type="binding site" evidence="11">
    <location>
        <position position="287"/>
    </location>
    <ligand>
        <name>Zn(2+)</name>
        <dbReference type="ChEBI" id="CHEBI:29105"/>
    </ligand>
</feature>
<evidence type="ECO:0000256" key="4">
    <source>
        <dbReference type="ARBA" id="ARBA00010772"/>
    </source>
</evidence>
<feature type="active site" evidence="10">
    <location>
        <position position="306"/>
    </location>
</feature>
<dbReference type="AlphaFoldDB" id="A0A1W5D9S3"/>
<dbReference type="Gene3D" id="2.60.120.10">
    <property type="entry name" value="Jelly Rolls"/>
    <property type="match status" value="2"/>
</dbReference>
<dbReference type="UniPathway" id="UPA00126">
    <property type="reaction ID" value="UER00423"/>
</dbReference>
<evidence type="ECO:0000256" key="6">
    <source>
        <dbReference type="ARBA" id="ARBA00018236"/>
    </source>
</evidence>
<evidence type="ECO:0000256" key="9">
    <source>
        <dbReference type="ARBA" id="ARBA00023235"/>
    </source>
</evidence>
<feature type="binding site" evidence="11">
    <location>
        <position position="109"/>
    </location>
    <ligand>
        <name>Zn(2+)</name>
        <dbReference type="ChEBI" id="CHEBI:29105"/>
    </ligand>
</feature>
<evidence type="ECO:0000256" key="13">
    <source>
        <dbReference type="RuleBase" id="RU004189"/>
    </source>
</evidence>
<feature type="binding site" evidence="11">
    <location>
        <position position="134"/>
    </location>
    <ligand>
        <name>Zn(2+)</name>
        <dbReference type="ChEBI" id="CHEBI:29105"/>
    </ligand>
</feature>
<organism evidence="18 19">
    <name type="scientific">Lasallia pustulata</name>
    <dbReference type="NCBI Taxonomy" id="136370"/>
    <lineage>
        <taxon>Eukaryota</taxon>
        <taxon>Fungi</taxon>
        <taxon>Dikarya</taxon>
        <taxon>Ascomycota</taxon>
        <taxon>Pezizomycotina</taxon>
        <taxon>Lecanoromycetes</taxon>
        <taxon>OSLEUM clade</taxon>
        <taxon>Umbilicariomycetidae</taxon>
        <taxon>Umbilicariales</taxon>
        <taxon>Umbilicariaceae</taxon>
        <taxon>Lasallia</taxon>
    </lineage>
</organism>
<dbReference type="InterPro" id="IPR046458">
    <property type="entry name" value="PMI_typeI_hel"/>
</dbReference>
<dbReference type="PANTHER" id="PTHR10309:SF0">
    <property type="entry name" value="MANNOSE-6-PHOSPHATE ISOMERASE"/>
    <property type="match status" value="1"/>
</dbReference>
<name>A0A1W5D9S3_9LECA</name>
<comment type="cofactor">
    <cofactor evidence="11 12">
        <name>Zn(2+)</name>
        <dbReference type="ChEBI" id="CHEBI:29105"/>
    </cofactor>
    <text evidence="11 12">Binds 1 zinc ion per subunit.</text>
</comment>
<evidence type="ECO:0000256" key="11">
    <source>
        <dbReference type="PIRSR" id="PIRSR001480-2"/>
    </source>
</evidence>
<evidence type="ECO:0000259" key="15">
    <source>
        <dbReference type="Pfam" id="PF01238"/>
    </source>
</evidence>
<dbReference type="PANTHER" id="PTHR10309">
    <property type="entry name" value="MANNOSE-6-PHOSPHATE ISOMERASE"/>
    <property type="match status" value="1"/>
</dbReference>
<dbReference type="NCBIfam" id="TIGR00218">
    <property type="entry name" value="manA"/>
    <property type="match status" value="1"/>
</dbReference>
<evidence type="ECO:0000256" key="3">
    <source>
        <dbReference type="ARBA" id="ARBA00004666"/>
    </source>
</evidence>
<dbReference type="InterPro" id="IPR018050">
    <property type="entry name" value="Pmannose_isomerase-type1_CS"/>
</dbReference>
<comment type="function">
    <text evidence="2">Involved in the synthesis of the GDP-mannose and dolichol-phosphate-mannose required for a number of critical mannosyl transfer reactions.</text>
</comment>
<dbReference type="CDD" id="cd07011">
    <property type="entry name" value="cupin_PMI_type_I_N"/>
    <property type="match status" value="1"/>
</dbReference>
<dbReference type="GO" id="GO:0009298">
    <property type="term" value="P:GDP-mannose biosynthetic process"/>
    <property type="evidence" value="ECO:0007669"/>
    <property type="project" value="UniProtKB-UniPathway"/>
</dbReference>
<dbReference type="EC" id="5.3.1.8" evidence="5 12"/>
<dbReference type="InterPro" id="IPR014710">
    <property type="entry name" value="RmlC-like_jellyroll"/>
</dbReference>
<evidence type="ECO:0000256" key="14">
    <source>
        <dbReference type="RuleBase" id="RU004248"/>
    </source>
</evidence>
<dbReference type="PROSITE" id="PS00965">
    <property type="entry name" value="PMI_I_1"/>
    <property type="match status" value="1"/>
</dbReference>
<dbReference type="GO" id="GO:0004476">
    <property type="term" value="F:mannose-6-phosphate isomerase activity"/>
    <property type="evidence" value="ECO:0007669"/>
    <property type="project" value="UniProtKB-EC"/>
</dbReference>
<evidence type="ECO:0000256" key="12">
    <source>
        <dbReference type="RuleBase" id="RU000611"/>
    </source>
</evidence>
<dbReference type="PRINTS" id="PR00714">
    <property type="entry name" value="MAN6PISMRASE"/>
</dbReference>
<comment type="catalytic activity">
    <reaction evidence="1 12">
        <text>D-mannose 6-phosphate = D-fructose 6-phosphate</text>
        <dbReference type="Rhea" id="RHEA:12356"/>
        <dbReference type="ChEBI" id="CHEBI:58735"/>
        <dbReference type="ChEBI" id="CHEBI:61527"/>
        <dbReference type="EC" id="5.3.1.8"/>
    </reaction>
</comment>
<dbReference type="SUPFAM" id="SSF51182">
    <property type="entry name" value="RmlC-like cupins"/>
    <property type="match status" value="1"/>
</dbReference>
<feature type="domain" description="Phosphomannose isomerase type I helical insertion" evidence="17">
    <location>
        <begin position="167"/>
        <end position="268"/>
    </location>
</feature>
<evidence type="ECO:0000256" key="5">
    <source>
        <dbReference type="ARBA" id="ARBA00011956"/>
    </source>
</evidence>
<feature type="binding site" evidence="11">
    <location>
        <position position="107"/>
    </location>
    <ligand>
        <name>Zn(2+)</name>
        <dbReference type="ChEBI" id="CHEBI:29105"/>
    </ligand>
</feature>